<gene>
    <name evidence="12" type="ORF">PCAMFM013_S009g000325</name>
</gene>
<dbReference type="InterPro" id="IPR000330">
    <property type="entry name" value="SNF2_N"/>
</dbReference>
<feature type="region of interest" description="Disordered" evidence="10">
    <location>
        <begin position="1083"/>
        <end position="1113"/>
    </location>
</feature>
<feature type="region of interest" description="Disordered" evidence="10">
    <location>
        <begin position="1331"/>
        <end position="1446"/>
    </location>
</feature>
<dbReference type="GO" id="GO:0006281">
    <property type="term" value="P:DNA repair"/>
    <property type="evidence" value="ECO:0007669"/>
    <property type="project" value="TreeGrafter"/>
</dbReference>
<feature type="compositionally biased region" description="Acidic residues" evidence="10">
    <location>
        <begin position="1359"/>
        <end position="1373"/>
    </location>
</feature>
<dbReference type="SUPFAM" id="SSF53335">
    <property type="entry name" value="S-adenosyl-L-methionine-dependent methyltransferases"/>
    <property type="match status" value="1"/>
</dbReference>
<dbReference type="SMART" id="SM00487">
    <property type="entry name" value="DEXDc"/>
    <property type="match status" value="1"/>
</dbReference>
<sequence length="2064" mass="231270">MASKGVPQQQSAVGLATDDQEPRARADEIPELRRGCTIPRGRYLASDLPPLHTLTEIFADMASNALKMGFEHVLSRLGSRPLRVATMCSGTEAPLLALELIQTGLAEAQQLRILHAFSCEIIPFKQSYIERNFRPPILFRDITELGGDVARTAYGSSEVIPGDLDILVAGTACVDFSPLNNRKKTLQQGGESGATFDGLLRYAERYRPRMVVQENVRNAPWGQMKGKWEELGYMSVCVNVDTKHYYIPQTRERGYMVVIDKRRLEAAGLLGGPMDQSGIDSVTQRVRDLAVQFKRPASAPVGLFLLSDDDRRLELIEMRARLESRSETSWDQYQIRHERHRGELELGIERPITRSLPGINDLKAPDFYWHRFWKTQPERVWETVDMNFLKKMLQDYDMNFKERWIDLSQGVDRGNDSLAGSGIAGCLTPKGIPFVTTRGGPVSGTEALSLQGLPLDRMILTRETQADLMDMAGNAMTSTVVCAIMLAGLIAVHEILDDDEEGSTNPGDAEAKSLLVPSEVHSLVRSNLQIAEAPLVDHSVLKAKAASSVLCCSCERQTGVQDSIYSCTLCGHTACKSCRGNPTHSYLHVSPLSRQKPSDFIANLKGLVPMKLMLSGLSALDFETFRTLYPIDNLPRFWPDFILCVKAAMHDVFRFYEIKRGRKWRVVYDGTHSSLFLDIGPDSIQWLLYAKPPKSASTRSVIREVLAKPIARMSPTSGSFVGGKWEVCSPVSTPFSLQISGRGSQVRSFQSECGLKAAKFVDAKVWDSILVEGSSQDVAVLDHDIRGTYRFLPDCGTALGALYRKEATAHAPTMFLFLDPMKTGPPDEDACVFALDHSRLPGYDVRMTIAELSPAWRSLDVTPDSKDVTAFCRRWAEAPEAQLNHSPAEQITLRTLQQGIQVSIENQHCHNACITLTSLSATAAILNLPHADSDWQAWKPDVSMRELKGLAWLFPKIAAWSDFEDWNEIIRPDCSDLDHYSNGNCNTCNPPTPSILWGRDNKDRIIPYENPQDAAVYERAIKNRPSPFLVFRRINEHGDAELRFTLNVQALTHQAHGKLVGTASRETVTSRWRLLPHAYDMAQKTPDMSQATPDRFTLKSNDNDSPSPQPPNFKFQLRDEQLRSLSWMISQETENMEPFMEEEVEESILALMPWRAEVKATMPKVVRGGVLADEVGYGKTAVILGLIDAQYASDTKPPEDDGLIPTKATLIIVPSNVFKQWVSETKKFLEGKYKVLVITSINKITIREVEDADIVILSWGTLANDAYYSRLQQFTGTPRAPAKSSGGTGRNFDSWFHDARASLRESVDILKTEGPEAMLQKLEARRRRVQETQADLTYVPSRRLRGQAFADANNGRDESDAEAEAEEDLDSEGDPGFNDFGASGVRHSTGTAGSVGQRKRRHSGKSVEGSEGKRQKRQSTDPAEVTDDKKKREAKSKAVKDDRKEFDIKKNSKQQWRDIKAVFIHAFNFNRLVIDEYTYAGEERQASLLSLQARSKWILSGTPGLDEFADIKSIARYLGLHLGVDDDGDCDKPSQNLRLRNIRKNHTAVEAFQYYQAPHSNAWYRNRREHAQRFLDRFARQNIARITHIPLIPHLVITEQSLAEKTAYDTLFRAVKENKRRIPGPLSAILSKSQFPQETLIMSCVTSQIGQAPWNLEKCLKGSVNDKKKSAEIWAKVDSVTRQAATVWYREMNNTNPEDWQNALNGVAKVDFGDPELNQRFNDLLKRIIHTYSEWKLVYEHRPIDGLLQARFQKIQNAKAGNTATGRSVWTAVEKALSTDATSLLKQLLDIDREYRFYEHLVTIQTIGIPPCQNCKRHLQEKEDVTVLKTCGHALCKGCLHTASNQPRKPCPIFGCSAHISQSKIVPGEILVSEDQATQSTKLNELVEIIRSVPEEELVIIFVQISHLLPVASNALKAANIDHRMVTQTNLKGIGEFTDPPKPKKGETESLPRPKALILNLGNSMAAGLNLQCANHVIFLSPLFASSDHEYDAGMTQAIGRARRFGQKREVHTYHLLVKNTYEVNIYQKAHSSKLVERQGVPVLVPEEQVSPDDVAYEGEELPE</sequence>
<dbReference type="EMBL" id="HG793142">
    <property type="protein sequence ID" value="CRL23385.1"/>
    <property type="molecule type" value="Genomic_DNA"/>
</dbReference>
<keyword evidence="5 9" id="KW-0863">Zinc-finger</keyword>
<protein>
    <submittedName>
        <fullName evidence="12">SNF2-related</fullName>
    </submittedName>
</protein>
<evidence type="ECO:0000256" key="8">
    <source>
        <dbReference type="ARBA" id="ARBA00022840"/>
    </source>
</evidence>
<dbReference type="Pfam" id="PF00176">
    <property type="entry name" value="SNF2-rel_dom"/>
    <property type="match status" value="1"/>
</dbReference>
<dbReference type="Gene3D" id="3.40.50.10810">
    <property type="entry name" value="Tandem AAA-ATPase domain"/>
    <property type="match status" value="1"/>
</dbReference>
<evidence type="ECO:0000256" key="10">
    <source>
        <dbReference type="SAM" id="MobiDB-lite"/>
    </source>
</evidence>
<dbReference type="PROSITE" id="PS00518">
    <property type="entry name" value="ZF_RING_1"/>
    <property type="match status" value="1"/>
</dbReference>
<reference evidence="12 13" key="1">
    <citation type="journal article" date="2014" name="Nat. Commun.">
        <title>Multiple recent horizontal transfers of a large genomic region in cheese making fungi.</title>
        <authorList>
            <person name="Cheeseman K."/>
            <person name="Ropars J."/>
            <person name="Renault P."/>
            <person name="Dupont J."/>
            <person name="Gouzy J."/>
            <person name="Branca A."/>
            <person name="Abraham A.L."/>
            <person name="Ceppi M."/>
            <person name="Conseiller E."/>
            <person name="Debuchy R."/>
            <person name="Malagnac F."/>
            <person name="Goarin A."/>
            <person name="Silar P."/>
            <person name="Lacoste S."/>
            <person name="Sallet E."/>
            <person name="Bensimon A."/>
            <person name="Giraud T."/>
            <person name="Brygoo Y."/>
        </authorList>
    </citation>
    <scope>NUCLEOTIDE SEQUENCE [LARGE SCALE GENOMIC DNA]</scope>
    <source>
        <strain evidence="13">FM 013</strain>
    </source>
</reference>
<evidence type="ECO:0000259" key="11">
    <source>
        <dbReference type="PROSITE" id="PS50089"/>
    </source>
</evidence>
<keyword evidence="8" id="KW-0067">ATP-binding</keyword>
<name>A0A0G4PAQ9_PENC3</name>
<dbReference type="Gene3D" id="3.40.50.300">
    <property type="entry name" value="P-loop containing nucleotide triphosphate hydrolases"/>
    <property type="match status" value="1"/>
</dbReference>
<dbReference type="SUPFAM" id="SSF57850">
    <property type="entry name" value="RING/U-box"/>
    <property type="match status" value="1"/>
</dbReference>
<dbReference type="GO" id="GO:0005634">
    <property type="term" value="C:nucleus"/>
    <property type="evidence" value="ECO:0007669"/>
    <property type="project" value="TreeGrafter"/>
</dbReference>
<keyword evidence="3" id="KW-0479">Metal-binding</keyword>
<dbReference type="GO" id="GO:0032259">
    <property type="term" value="P:methylation"/>
    <property type="evidence" value="ECO:0007669"/>
    <property type="project" value="UniProtKB-KW"/>
</dbReference>
<evidence type="ECO:0000313" key="12">
    <source>
        <dbReference type="EMBL" id="CRL23385.1"/>
    </source>
</evidence>
<keyword evidence="6" id="KW-0378">Hydrolase</keyword>
<evidence type="ECO:0000256" key="7">
    <source>
        <dbReference type="ARBA" id="ARBA00022833"/>
    </source>
</evidence>
<evidence type="ECO:0000256" key="3">
    <source>
        <dbReference type="ARBA" id="ARBA00022723"/>
    </source>
</evidence>
<dbReference type="InterPro" id="IPR049730">
    <property type="entry name" value="SNF2/RAD54-like_C"/>
</dbReference>
<dbReference type="Proteomes" id="UP000053732">
    <property type="component" value="Unassembled WGS sequence"/>
</dbReference>
<dbReference type="InterPro" id="IPR001841">
    <property type="entry name" value="Znf_RING"/>
</dbReference>
<evidence type="ECO:0000256" key="2">
    <source>
        <dbReference type="ARBA" id="ARBA00022679"/>
    </source>
</evidence>
<evidence type="ECO:0000313" key="13">
    <source>
        <dbReference type="Proteomes" id="UP000053732"/>
    </source>
</evidence>
<dbReference type="GO" id="GO:0008270">
    <property type="term" value="F:zinc ion binding"/>
    <property type="evidence" value="ECO:0007669"/>
    <property type="project" value="UniProtKB-KW"/>
</dbReference>
<dbReference type="GO" id="GO:0016787">
    <property type="term" value="F:hydrolase activity"/>
    <property type="evidence" value="ECO:0007669"/>
    <property type="project" value="UniProtKB-KW"/>
</dbReference>
<dbReference type="InterPro" id="IPR014001">
    <property type="entry name" value="Helicase_ATP-bd"/>
</dbReference>
<dbReference type="CDD" id="cd18793">
    <property type="entry name" value="SF2_C_SNF"/>
    <property type="match status" value="1"/>
</dbReference>
<dbReference type="STRING" id="1429867.A0A0G4PAQ9"/>
<dbReference type="PANTHER" id="PTHR45626">
    <property type="entry name" value="TRANSCRIPTION TERMINATION FACTOR 2-RELATED"/>
    <property type="match status" value="1"/>
</dbReference>
<dbReference type="InterPro" id="IPR001525">
    <property type="entry name" value="C5_MeTfrase"/>
</dbReference>
<dbReference type="PANTHER" id="PTHR45626:SF26">
    <property type="entry name" value="FAMILY HELICASE, PUTATIVE (AFU_ORTHOLOGUE AFUA_2G09120)-RELATED"/>
    <property type="match status" value="1"/>
</dbReference>
<dbReference type="GO" id="GO:0008168">
    <property type="term" value="F:methyltransferase activity"/>
    <property type="evidence" value="ECO:0007669"/>
    <property type="project" value="UniProtKB-KW"/>
</dbReference>
<evidence type="ECO:0000256" key="4">
    <source>
        <dbReference type="ARBA" id="ARBA00022741"/>
    </source>
</evidence>
<keyword evidence="2" id="KW-0808">Transferase</keyword>
<dbReference type="InterPro" id="IPR017907">
    <property type="entry name" value="Znf_RING_CS"/>
</dbReference>
<evidence type="ECO:0000256" key="5">
    <source>
        <dbReference type="ARBA" id="ARBA00022771"/>
    </source>
</evidence>
<dbReference type="GO" id="GO:0005524">
    <property type="term" value="F:ATP binding"/>
    <property type="evidence" value="ECO:0007669"/>
    <property type="project" value="UniProtKB-KW"/>
</dbReference>
<keyword evidence="7" id="KW-0862">Zinc</keyword>
<dbReference type="InterPro" id="IPR038718">
    <property type="entry name" value="SNF2-like_sf"/>
</dbReference>
<dbReference type="InterPro" id="IPR029063">
    <property type="entry name" value="SAM-dependent_MTases_sf"/>
</dbReference>
<dbReference type="Gene3D" id="3.40.50.150">
    <property type="entry name" value="Vaccinia Virus protein VP39"/>
    <property type="match status" value="1"/>
</dbReference>
<keyword evidence="1" id="KW-0489">Methyltransferase</keyword>
<organism evidence="12 13">
    <name type="scientific">Penicillium camemberti (strain FM 013)</name>
    <dbReference type="NCBI Taxonomy" id="1429867"/>
    <lineage>
        <taxon>Eukaryota</taxon>
        <taxon>Fungi</taxon>
        <taxon>Dikarya</taxon>
        <taxon>Ascomycota</taxon>
        <taxon>Pezizomycotina</taxon>
        <taxon>Eurotiomycetes</taxon>
        <taxon>Eurotiomycetidae</taxon>
        <taxon>Eurotiales</taxon>
        <taxon>Aspergillaceae</taxon>
        <taxon>Penicillium</taxon>
    </lineage>
</organism>
<proteinExistence type="predicted"/>
<dbReference type="Pfam" id="PF00145">
    <property type="entry name" value="DNA_methylase"/>
    <property type="match status" value="1"/>
</dbReference>
<feature type="region of interest" description="Disordered" evidence="10">
    <location>
        <begin position="1"/>
        <end position="26"/>
    </location>
</feature>
<dbReference type="CDD" id="cd16449">
    <property type="entry name" value="RING-HC"/>
    <property type="match status" value="1"/>
</dbReference>
<accession>A0A0G4PAQ9</accession>
<dbReference type="SUPFAM" id="SSF52540">
    <property type="entry name" value="P-loop containing nucleoside triphosphate hydrolases"/>
    <property type="match status" value="2"/>
</dbReference>
<keyword evidence="4" id="KW-0547">Nucleotide-binding</keyword>
<keyword evidence="13" id="KW-1185">Reference proteome</keyword>
<feature type="compositionally biased region" description="Basic and acidic residues" evidence="10">
    <location>
        <begin position="1426"/>
        <end position="1446"/>
    </location>
</feature>
<dbReference type="PROSITE" id="PS50089">
    <property type="entry name" value="ZF_RING_2"/>
    <property type="match status" value="1"/>
</dbReference>
<dbReference type="InterPro" id="IPR027417">
    <property type="entry name" value="P-loop_NTPase"/>
</dbReference>
<evidence type="ECO:0000256" key="1">
    <source>
        <dbReference type="ARBA" id="ARBA00022603"/>
    </source>
</evidence>
<feature type="compositionally biased region" description="Polar residues" evidence="10">
    <location>
        <begin position="1"/>
        <end position="12"/>
    </location>
</feature>
<dbReference type="GO" id="GO:0008094">
    <property type="term" value="F:ATP-dependent activity, acting on DNA"/>
    <property type="evidence" value="ECO:0007669"/>
    <property type="project" value="TreeGrafter"/>
</dbReference>
<feature type="domain" description="RING-type" evidence="11">
    <location>
        <begin position="1812"/>
        <end position="1853"/>
    </location>
</feature>
<dbReference type="InterPro" id="IPR050628">
    <property type="entry name" value="SNF2_RAD54_helicase_TF"/>
</dbReference>
<evidence type="ECO:0000256" key="9">
    <source>
        <dbReference type="PROSITE-ProRule" id="PRU00175"/>
    </source>
</evidence>
<evidence type="ECO:0000256" key="6">
    <source>
        <dbReference type="ARBA" id="ARBA00022801"/>
    </source>
</evidence>